<feature type="domain" description="Plastocyanin-like" evidence="13">
    <location>
        <begin position="101"/>
        <end position="205"/>
    </location>
</feature>
<dbReference type="RefSeq" id="WP_161692840.1">
    <property type="nucleotide sequence ID" value="NZ_JAAAHS010000002.1"/>
</dbReference>
<evidence type="ECO:0000313" key="15">
    <source>
        <dbReference type="Proteomes" id="UP000598297"/>
    </source>
</evidence>
<dbReference type="Proteomes" id="UP000598297">
    <property type="component" value="Unassembled WGS sequence"/>
</dbReference>
<dbReference type="AlphaFoldDB" id="A0A964XJW9"/>
<proteinExistence type="inferred from homology"/>
<evidence type="ECO:0000256" key="9">
    <source>
        <dbReference type="ARBA" id="ARBA00048092"/>
    </source>
</evidence>
<evidence type="ECO:0000259" key="12">
    <source>
        <dbReference type="Pfam" id="PF07731"/>
    </source>
</evidence>
<evidence type="ECO:0000313" key="14">
    <source>
        <dbReference type="EMBL" id="NBE49958.1"/>
    </source>
</evidence>
<comment type="catalytic activity">
    <reaction evidence="9">
        <text>4 Cu(+) + O2 + 4 H(+) = 4 Cu(2+) + 2 H2O</text>
        <dbReference type="Rhea" id="RHEA:30083"/>
        <dbReference type="ChEBI" id="CHEBI:15377"/>
        <dbReference type="ChEBI" id="CHEBI:15378"/>
        <dbReference type="ChEBI" id="CHEBI:15379"/>
        <dbReference type="ChEBI" id="CHEBI:29036"/>
        <dbReference type="ChEBI" id="CHEBI:49552"/>
        <dbReference type="EC" id="1.16.3.4"/>
    </reaction>
    <physiologicalReaction direction="left-to-right" evidence="9">
        <dbReference type="Rhea" id="RHEA:30084"/>
    </physiologicalReaction>
</comment>
<evidence type="ECO:0000256" key="3">
    <source>
        <dbReference type="ARBA" id="ARBA00022723"/>
    </source>
</evidence>
<feature type="domain" description="Plastocyanin-like" evidence="11">
    <location>
        <begin position="259"/>
        <end position="329"/>
    </location>
</feature>
<reference evidence="14" key="1">
    <citation type="submission" date="2020-01" db="EMBL/GenBank/DDBJ databases">
        <title>Whole-genome analyses of novel actinobacteria.</title>
        <authorList>
            <person name="Sahin N."/>
        </authorList>
    </citation>
    <scope>NUCLEOTIDE SEQUENCE</scope>
    <source>
        <strain evidence="14">YC537</strain>
    </source>
</reference>
<dbReference type="GO" id="GO:0005507">
    <property type="term" value="F:copper ion binding"/>
    <property type="evidence" value="ECO:0007669"/>
    <property type="project" value="InterPro"/>
</dbReference>
<protein>
    <recommendedName>
        <fullName evidence="6">Multicopper oxidase CueO</fullName>
        <ecNumber evidence="5">1.16.3.4</ecNumber>
    </recommendedName>
    <alternativeName>
        <fullName evidence="7">Copper efflux oxidase</fullName>
    </alternativeName>
    <alternativeName>
        <fullName evidence="8">Cuprous oxidase</fullName>
    </alternativeName>
</protein>
<evidence type="ECO:0000256" key="1">
    <source>
        <dbReference type="ARBA" id="ARBA00010609"/>
    </source>
</evidence>
<dbReference type="EMBL" id="JAAAHS010000002">
    <property type="protein sequence ID" value="NBE49958.1"/>
    <property type="molecule type" value="Genomic_DNA"/>
</dbReference>
<comment type="subunit">
    <text evidence="2">Monomer.</text>
</comment>
<dbReference type="Pfam" id="PF07732">
    <property type="entry name" value="Cu-oxidase_3"/>
    <property type="match status" value="1"/>
</dbReference>
<dbReference type="OrthoDB" id="345021at2"/>
<organism evidence="14 15">
    <name type="scientific">Streptomyces boluensis</name>
    <dbReference type="NCBI Taxonomy" id="1775135"/>
    <lineage>
        <taxon>Bacteria</taxon>
        <taxon>Bacillati</taxon>
        <taxon>Actinomycetota</taxon>
        <taxon>Actinomycetes</taxon>
        <taxon>Kitasatosporales</taxon>
        <taxon>Streptomycetaceae</taxon>
        <taxon>Streptomyces</taxon>
    </lineage>
</organism>
<dbReference type="InterPro" id="IPR006311">
    <property type="entry name" value="TAT_signal"/>
</dbReference>
<dbReference type="InterPro" id="IPR011706">
    <property type="entry name" value="Cu-oxidase_C"/>
</dbReference>
<evidence type="ECO:0000256" key="8">
    <source>
        <dbReference type="ARBA" id="ARBA00043090"/>
    </source>
</evidence>
<dbReference type="PROSITE" id="PS00080">
    <property type="entry name" value="MULTICOPPER_OXIDASE2"/>
    <property type="match status" value="1"/>
</dbReference>
<evidence type="ECO:0000256" key="7">
    <source>
        <dbReference type="ARBA" id="ARBA00042896"/>
    </source>
</evidence>
<feature type="compositionally biased region" description="Basic and acidic residues" evidence="10">
    <location>
        <begin position="29"/>
        <end position="39"/>
    </location>
</feature>
<dbReference type="GO" id="GO:0016491">
    <property type="term" value="F:oxidoreductase activity"/>
    <property type="evidence" value="ECO:0007669"/>
    <property type="project" value="UniProtKB-KW"/>
</dbReference>
<dbReference type="InterPro" id="IPR001117">
    <property type="entry name" value="Cu-oxidase_2nd"/>
</dbReference>
<gene>
    <name evidence="14" type="ORF">GUY60_00645</name>
</gene>
<dbReference type="Gene3D" id="2.60.40.420">
    <property type="entry name" value="Cupredoxins - blue copper proteins"/>
    <property type="match status" value="3"/>
</dbReference>
<dbReference type="PANTHER" id="PTHR48267:SF1">
    <property type="entry name" value="BILIRUBIN OXIDASE"/>
    <property type="match status" value="1"/>
</dbReference>
<dbReference type="Pfam" id="PF07731">
    <property type="entry name" value="Cu-oxidase_2"/>
    <property type="match status" value="1"/>
</dbReference>
<dbReference type="EC" id="1.16.3.4" evidence="5"/>
<dbReference type="InterPro" id="IPR045087">
    <property type="entry name" value="Cu-oxidase_fam"/>
</dbReference>
<keyword evidence="15" id="KW-1185">Reference proteome</keyword>
<dbReference type="Pfam" id="PF00394">
    <property type="entry name" value="Cu-oxidase"/>
    <property type="match status" value="1"/>
</dbReference>
<name>A0A964XJW9_9ACTN</name>
<keyword evidence="4" id="KW-0560">Oxidoreductase</keyword>
<evidence type="ECO:0000256" key="6">
    <source>
        <dbReference type="ARBA" id="ARBA00041027"/>
    </source>
</evidence>
<accession>A0A964XJW9</accession>
<dbReference type="InterPro" id="IPR008972">
    <property type="entry name" value="Cupredoxin"/>
</dbReference>
<dbReference type="CDD" id="cd13890">
    <property type="entry name" value="CuRO_3_CueO_FtsP"/>
    <property type="match status" value="1"/>
</dbReference>
<evidence type="ECO:0000256" key="10">
    <source>
        <dbReference type="SAM" id="MobiDB-lite"/>
    </source>
</evidence>
<evidence type="ECO:0000259" key="13">
    <source>
        <dbReference type="Pfam" id="PF07732"/>
    </source>
</evidence>
<dbReference type="InterPro" id="IPR002355">
    <property type="entry name" value="Cu_oxidase_Cu_BS"/>
</dbReference>
<comment type="caution">
    <text evidence="14">The sequence shown here is derived from an EMBL/GenBank/DDBJ whole genome shotgun (WGS) entry which is preliminary data.</text>
</comment>
<evidence type="ECO:0000256" key="5">
    <source>
        <dbReference type="ARBA" id="ARBA00038978"/>
    </source>
</evidence>
<dbReference type="PANTHER" id="PTHR48267">
    <property type="entry name" value="CUPREDOXIN SUPERFAMILY PROTEIN"/>
    <property type="match status" value="1"/>
</dbReference>
<evidence type="ECO:0000256" key="2">
    <source>
        <dbReference type="ARBA" id="ARBA00011245"/>
    </source>
</evidence>
<feature type="domain" description="Plastocyanin-like" evidence="12">
    <location>
        <begin position="372"/>
        <end position="494"/>
    </location>
</feature>
<dbReference type="SUPFAM" id="SSF49503">
    <property type="entry name" value="Cupredoxins"/>
    <property type="match status" value="3"/>
</dbReference>
<evidence type="ECO:0000259" key="11">
    <source>
        <dbReference type="Pfam" id="PF00394"/>
    </source>
</evidence>
<dbReference type="PROSITE" id="PS51318">
    <property type="entry name" value="TAT"/>
    <property type="match status" value="1"/>
</dbReference>
<feature type="region of interest" description="Disordered" evidence="10">
    <location>
        <begin position="29"/>
        <end position="67"/>
    </location>
</feature>
<comment type="similarity">
    <text evidence="1">Belongs to the multicopper oxidase family.</text>
</comment>
<keyword evidence="3" id="KW-0479">Metal-binding</keyword>
<dbReference type="InterPro" id="IPR011707">
    <property type="entry name" value="Cu-oxidase-like_N"/>
</dbReference>
<evidence type="ECO:0000256" key="4">
    <source>
        <dbReference type="ARBA" id="ARBA00023002"/>
    </source>
</evidence>
<sequence length="496" mass="54360">MLNRRRLLGLGGAVGAGALVWPLREATDSVARENPDPHAHHQASSGGSDKAAKATAANPPPFTPFAERMPLPEVLKPVSTQGDFDVYELPMLAATNEIFPGVSTPVLTFGGQFIGPTIHARQGRAAKVTYINRLDRAATVHLHGGHVSSASDGFPMDLIEPGQSRVFEYPNQQPGASLWYHDHTHHMEAEHVYRGLAGLYLIEGDDEKELGLPSGTYDVPIVVRDGRFDEKGGMIFEPSPEPTMLHTNGRIQPYFPVAARKYRLRLLNTTLHRIIEVSLGGQELVQIASDGGLLAEPVSRTKITLTPGERAEVVVDFSRHEAGSHVLLTDARENEPIVRFDVTGTATDDSRVPDKLRALPALPKASNVRKVKFSMTADGTQFAINDKTFDHNRVDFRIKEGTTEIWEITNADTADGGTHGAIDHNFHMHLVPFRVLDRDGKAPLPGEQGLKDTILVSPGETVRVQATFSGFRGKYLYHCHIQEHSDIGMMATMEIV</sequence>